<dbReference type="Pfam" id="PF00106">
    <property type="entry name" value="adh_short"/>
    <property type="match status" value="1"/>
</dbReference>
<comment type="caution">
    <text evidence="2">The sequence shown here is derived from an EMBL/GenBank/DDBJ whole genome shotgun (WGS) entry which is preliminary data.</text>
</comment>
<dbReference type="PRINTS" id="PR00081">
    <property type="entry name" value="GDHRDH"/>
</dbReference>
<dbReference type="PROSITE" id="PS00061">
    <property type="entry name" value="ADH_SHORT"/>
    <property type="match status" value="1"/>
</dbReference>
<dbReference type="OrthoDB" id="498125at2759"/>
<evidence type="ECO:0000256" key="1">
    <source>
        <dbReference type="ARBA" id="ARBA00022857"/>
    </source>
</evidence>
<dbReference type="InterPro" id="IPR036291">
    <property type="entry name" value="NAD(P)-bd_dom_sf"/>
</dbReference>
<protein>
    <recommendedName>
        <fullName evidence="4">NAD(P)-binding protein</fullName>
    </recommendedName>
</protein>
<dbReference type="OMA" id="MHGITAN"/>
<evidence type="ECO:0000313" key="2">
    <source>
        <dbReference type="EMBL" id="EIW83770.1"/>
    </source>
</evidence>
<feature type="non-terminal residue" evidence="2">
    <location>
        <position position="1"/>
    </location>
</feature>
<dbReference type="EMBL" id="JH711575">
    <property type="protein sequence ID" value="EIW83770.1"/>
    <property type="molecule type" value="Genomic_DNA"/>
</dbReference>
<dbReference type="AlphaFoldDB" id="A0A5M3MXF4"/>
<dbReference type="SUPFAM" id="SSF51735">
    <property type="entry name" value="NAD(P)-binding Rossmann-fold domains"/>
    <property type="match status" value="1"/>
</dbReference>
<proteinExistence type="predicted"/>
<evidence type="ECO:0000313" key="3">
    <source>
        <dbReference type="Proteomes" id="UP000053558"/>
    </source>
</evidence>
<dbReference type="InterPro" id="IPR002347">
    <property type="entry name" value="SDR_fam"/>
</dbReference>
<dbReference type="InterPro" id="IPR020904">
    <property type="entry name" value="Sc_DH/Rdtase_CS"/>
</dbReference>
<dbReference type="RefSeq" id="XP_007765326.1">
    <property type="nucleotide sequence ID" value="XM_007767136.1"/>
</dbReference>
<keyword evidence="1" id="KW-0521">NADP</keyword>
<name>A0A5M3MXF4_CONPW</name>
<dbReference type="GeneID" id="19207421"/>
<organism evidence="2 3">
    <name type="scientific">Coniophora puteana (strain RWD-64-598)</name>
    <name type="common">Brown rot fungus</name>
    <dbReference type="NCBI Taxonomy" id="741705"/>
    <lineage>
        <taxon>Eukaryota</taxon>
        <taxon>Fungi</taxon>
        <taxon>Dikarya</taxon>
        <taxon>Basidiomycota</taxon>
        <taxon>Agaricomycotina</taxon>
        <taxon>Agaricomycetes</taxon>
        <taxon>Agaricomycetidae</taxon>
        <taxon>Boletales</taxon>
        <taxon>Coniophorineae</taxon>
        <taxon>Coniophoraceae</taxon>
        <taxon>Coniophora</taxon>
    </lineage>
</organism>
<reference evidence="3" key="1">
    <citation type="journal article" date="2012" name="Science">
        <title>The Paleozoic origin of enzymatic lignin decomposition reconstructed from 31 fungal genomes.</title>
        <authorList>
            <person name="Floudas D."/>
            <person name="Binder M."/>
            <person name="Riley R."/>
            <person name="Barry K."/>
            <person name="Blanchette R.A."/>
            <person name="Henrissat B."/>
            <person name="Martinez A.T."/>
            <person name="Otillar R."/>
            <person name="Spatafora J.W."/>
            <person name="Yadav J.S."/>
            <person name="Aerts A."/>
            <person name="Benoit I."/>
            <person name="Boyd A."/>
            <person name="Carlson A."/>
            <person name="Copeland A."/>
            <person name="Coutinho P.M."/>
            <person name="de Vries R.P."/>
            <person name="Ferreira P."/>
            <person name="Findley K."/>
            <person name="Foster B."/>
            <person name="Gaskell J."/>
            <person name="Glotzer D."/>
            <person name="Gorecki P."/>
            <person name="Heitman J."/>
            <person name="Hesse C."/>
            <person name="Hori C."/>
            <person name="Igarashi K."/>
            <person name="Jurgens J.A."/>
            <person name="Kallen N."/>
            <person name="Kersten P."/>
            <person name="Kohler A."/>
            <person name="Kuees U."/>
            <person name="Kumar T.K.A."/>
            <person name="Kuo A."/>
            <person name="LaButti K."/>
            <person name="Larrondo L.F."/>
            <person name="Lindquist E."/>
            <person name="Ling A."/>
            <person name="Lombard V."/>
            <person name="Lucas S."/>
            <person name="Lundell T."/>
            <person name="Martin R."/>
            <person name="McLaughlin D.J."/>
            <person name="Morgenstern I."/>
            <person name="Morin E."/>
            <person name="Murat C."/>
            <person name="Nagy L.G."/>
            <person name="Nolan M."/>
            <person name="Ohm R.A."/>
            <person name="Patyshakuliyeva A."/>
            <person name="Rokas A."/>
            <person name="Ruiz-Duenas F.J."/>
            <person name="Sabat G."/>
            <person name="Salamov A."/>
            <person name="Samejima M."/>
            <person name="Schmutz J."/>
            <person name="Slot J.C."/>
            <person name="St John F."/>
            <person name="Stenlid J."/>
            <person name="Sun H."/>
            <person name="Sun S."/>
            <person name="Syed K."/>
            <person name="Tsang A."/>
            <person name="Wiebenga A."/>
            <person name="Young D."/>
            <person name="Pisabarro A."/>
            <person name="Eastwood D.C."/>
            <person name="Martin F."/>
            <person name="Cullen D."/>
            <person name="Grigoriev I.V."/>
            <person name="Hibbett D.S."/>
        </authorList>
    </citation>
    <scope>NUCLEOTIDE SEQUENCE [LARGE SCALE GENOMIC DNA]</scope>
    <source>
        <strain evidence="3">RWD-64-598 SS2</strain>
    </source>
</reference>
<dbReference type="Gene3D" id="3.40.50.720">
    <property type="entry name" value="NAD(P)-binding Rossmann-like Domain"/>
    <property type="match status" value="1"/>
</dbReference>
<accession>A0A5M3MXF4</accession>
<sequence>GKGFIAATSISCKTAFKDLSPYSASKLAVRGLCHAAALDLGMHGITANSYSPGAINTALRE</sequence>
<keyword evidence="3" id="KW-1185">Reference proteome</keyword>
<dbReference type="Proteomes" id="UP000053558">
    <property type="component" value="Unassembled WGS sequence"/>
</dbReference>
<dbReference type="KEGG" id="cput:CONPUDRAFT_50896"/>
<gene>
    <name evidence="2" type="ORF">CONPUDRAFT_50896</name>
</gene>
<evidence type="ECO:0008006" key="4">
    <source>
        <dbReference type="Google" id="ProtNLM"/>
    </source>
</evidence>